<reference evidence="1 2" key="1">
    <citation type="submission" date="2024-02" db="EMBL/GenBank/DDBJ databases">
        <authorList>
            <person name="Vignale AGUSTIN F."/>
            <person name="Sosa J E."/>
            <person name="Modenutti C."/>
        </authorList>
    </citation>
    <scope>NUCLEOTIDE SEQUENCE [LARGE SCALE GENOMIC DNA]</scope>
</reference>
<dbReference type="EMBL" id="CAUOFW020003905">
    <property type="protein sequence ID" value="CAK9162593.1"/>
    <property type="molecule type" value="Genomic_DNA"/>
</dbReference>
<proteinExistence type="predicted"/>
<evidence type="ECO:0000313" key="2">
    <source>
        <dbReference type="Proteomes" id="UP001642360"/>
    </source>
</evidence>
<gene>
    <name evidence="1" type="ORF">ILEXP_LOCUS31470</name>
</gene>
<sequence>QSKEQQCLQRRHWIMASESSNDTEITSIFSSISGEYRWVHQMEEKFKKELKIDIKCDLPCISRVPETLRAEKPEA</sequence>
<organism evidence="1 2">
    <name type="scientific">Ilex paraguariensis</name>
    <name type="common">yerba mate</name>
    <dbReference type="NCBI Taxonomy" id="185542"/>
    <lineage>
        <taxon>Eukaryota</taxon>
        <taxon>Viridiplantae</taxon>
        <taxon>Streptophyta</taxon>
        <taxon>Embryophyta</taxon>
        <taxon>Tracheophyta</taxon>
        <taxon>Spermatophyta</taxon>
        <taxon>Magnoliopsida</taxon>
        <taxon>eudicotyledons</taxon>
        <taxon>Gunneridae</taxon>
        <taxon>Pentapetalae</taxon>
        <taxon>asterids</taxon>
        <taxon>campanulids</taxon>
        <taxon>Aquifoliales</taxon>
        <taxon>Aquifoliaceae</taxon>
        <taxon>Ilex</taxon>
    </lineage>
</organism>
<accession>A0ABC8T053</accession>
<feature type="non-terminal residue" evidence="1">
    <location>
        <position position="1"/>
    </location>
</feature>
<protein>
    <submittedName>
        <fullName evidence="1">Uncharacterized protein</fullName>
    </submittedName>
</protein>
<evidence type="ECO:0000313" key="1">
    <source>
        <dbReference type="EMBL" id="CAK9162593.1"/>
    </source>
</evidence>
<name>A0ABC8T053_9AQUA</name>
<dbReference type="Proteomes" id="UP001642360">
    <property type="component" value="Unassembled WGS sequence"/>
</dbReference>
<comment type="caution">
    <text evidence="1">The sequence shown here is derived from an EMBL/GenBank/DDBJ whole genome shotgun (WGS) entry which is preliminary data.</text>
</comment>
<keyword evidence="2" id="KW-1185">Reference proteome</keyword>
<dbReference type="AlphaFoldDB" id="A0ABC8T053"/>